<accession>A0A0A9CYR3</accession>
<proteinExistence type="predicted"/>
<organism evidence="1">
    <name type="scientific">Arundo donax</name>
    <name type="common">Giant reed</name>
    <name type="synonym">Donax arundinaceus</name>
    <dbReference type="NCBI Taxonomy" id="35708"/>
    <lineage>
        <taxon>Eukaryota</taxon>
        <taxon>Viridiplantae</taxon>
        <taxon>Streptophyta</taxon>
        <taxon>Embryophyta</taxon>
        <taxon>Tracheophyta</taxon>
        <taxon>Spermatophyta</taxon>
        <taxon>Magnoliopsida</taxon>
        <taxon>Liliopsida</taxon>
        <taxon>Poales</taxon>
        <taxon>Poaceae</taxon>
        <taxon>PACMAD clade</taxon>
        <taxon>Arundinoideae</taxon>
        <taxon>Arundineae</taxon>
        <taxon>Arundo</taxon>
    </lineage>
</organism>
<name>A0A0A9CYR3_ARUDO</name>
<dbReference type="EMBL" id="GBRH01216401">
    <property type="protein sequence ID" value="JAD81494.1"/>
    <property type="molecule type" value="Transcribed_RNA"/>
</dbReference>
<reference evidence="1" key="1">
    <citation type="submission" date="2014-09" db="EMBL/GenBank/DDBJ databases">
        <authorList>
            <person name="Magalhaes I.L.F."/>
            <person name="Oliveira U."/>
            <person name="Santos F.R."/>
            <person name="Vidigal T.H.D.A."/>
            <person name="Brescovit A.D."/>
            <person name="Santos A.J."/>
        </authorList>
    </citation>
    <scope>NUCLEOTIDE SEQUENCE</scope>
    <source>
        <tissue evidence="1">Shoot tissue taken approximately 20 cm above the soil surface</tissue>
    </source>
</reference>
<evidence type="ECO:0000313" key="1">
    <source>
        <dbReference type="EMBL" id="JAD81494.1"/>
    </source>
</evidence>
<dbReference type="AlphaFoldDB" id="A0A0A9CYR3"/>
<protein>
    <submittedName>
        <fullName evidence="1">Uncharacterized protein</fullName>
    </submittedName>
</protein>
<sequence length="88" mass="9760">MLAMRSIRLAVSTASITSQNIVLLQDRDAVNKLGLGSDTLGRHVLHVVVLADPLILLWKLLRDSQRIAPRDEPTCRLTKEQTQLGDFG</sequence>
<reference evidence="1" key="2">
    <citation type="journal article" date="2015" name="Data Brief">
        <title>Shoot transcriptome of the giant reed, Arundo donax.</title>
        <authorList>
            <person name="Barrero R.A."/>
            <person name="Guerrero F.D."/>
            <person name="Moolhuijzen P."/>
            <person name="Goolsby J.A."/>
            <person name="Tidwell J."/>
            <person name="Bellgard S.E."/>
            <person name="Bellgard M.I."/>
        </authorList>
    </citation>
    <scope>NUCLEOTIDE SEQUENCE</scope>
    <source>
        <tissue evidence="1">Shoot tissue taken approximately 20 cm above the soil surface</tissue>
    </source>
</reference>